<dbReference type="NCBIfam" id="TIGR00732">
    <property type="entry name" value="dprA"/>
    <property type="match status" value="1"/>
</dbReference>
<comment type="caution">
    <text evidence="4">The sequence shown here is derived from an EMBL/GenBank/DDBJ whole genome shotgun (WGS) entry which is preliminary data.</text>
</comment>
<dbReference type="PANTHER" id="PTHR43022">
    <property type="entry name" value="PROTEIN SMF"/>
    <property type="match status" value="1"/>
</dbReference>
<comment type="similarity">
    <text evidence="1">Belongs to the DprA/Smf family.</text>
</comment>
<dbReference type="Pfam" id="PF17782">
    <property type="entry name" value="WHD_DprA"/>
    <property type="match status" value="1"/>
</dbReference>
<reference evidence="5" key="1">
    <citation type="submission" date="2017-08" db="EMBL/GenBank/DDBJ databases">
        <title>A dynamic microbial community with high functional redundancy inhabits the cold, oxic subseafloor aquifer.</title>
        <authorList>
            <person name="Tully B.J."/>
            <person name="Wheat C.G."/>
            <person name="Glazer B.T."/>
            <person name="Huber J.A."/>
        </authorList>
    </citation>
    <scope>NUCLEOTIDE SEQUENCE [LARGE SCALE GENOMIC DNA]</scope>
</reference>
<dbReference type="Proteomes" id="UP000228987">
    <property type="component" value="Unassembled WGS sequence"/>
</dbReference>
<dbReference type="EMBL" id="NVWI01000001">
    <property type="protein sequence ID" value="PCJ43536.1"/>
    <property type="molecule type" value="Genomic_DNA"/>
</dbReference>
<protein>
    <submittedName>
        <fullName evidence="4">DNA-protecting protein DprA</fullName>
    </submittedName>
</protein>
<dbReference type="InterPro" id="IPR057666">
    <property type="entry name" value="DrpA_SLOG"/>
</dbReference>
<organism evidence="4 5">
    <name type="scientific">SAR86 cluster bacterium</name>
    <dbReference type="NCBI Taxonomy" id="2030880"/>
    <lineage>
        <taxon>Bacteria</taxon>
        <taxon>Pseudomonadati</taxon>
        <taxon>Pseudomonadota</taxon>
        <taxon>Gammaproteobacteria</taxon>
        <taxon>SAR86 cluster</taxon>
    </lineage>
</organism>
<evidence type="ECO:0000259" key="2">
    <source>
        <dbReference type="Pfam" id="PF02481"/>
    </source>
</evidence>
<proteinExistence type="inferred from homology"/>
<feature type="domain" description="Smf/DprA SLOG" evidence="2">
    <location>
        <begin position="83"/>
        <end position="291"/>
    </location>
</feature>
<evidence type="ECO:0000313" key="4">
    <source>
        <dbReference type="EMBL" id="PCJ43536.1"/>
    </source>
</evidence>
<gene>
    <name evidence="4" type="primary">dprA</name>
    <name evidence="4" type="ORF">COA71_01290</name>
</gene>
<dbReference type="AlphaFoldDB" id="A0A2A5CJI7"/>
<dbReference type="SUPFAM" id="SSF102405">
    <property type="entry name" value="MCP/YpsA-like"/>
    <property type="match status" value="1"/>
</dbReference>
<dbReference type="PANTHER" id="PTHR43022:SF1">
    <property type="entry name" value="PROTEIN SMF"/>
    <property type="match status" value="1"/>
</dbReference>
<dbReference type="InterPro" id="IPR003488">
    <property type="entry name" value="DprA"/>
</dbReference>
<evidence type="ECO:0000256" key="1">
    <source>
        <dbReference type="ARBA" id="ARBA00006525"/>
    </source>
</evidence>
<name>A0A2A5CJI7_9GAMM</name>
<accession>A0A2A5CJI7</accession>
<feature type="domain" description="DprA winged helix" evidence="3">
    <location>
        <begin position="308"/>
        <end position="363"/>
    </location>
</feature>
<dbReference type="InterPro" id="IPR036388">
    <property type="entry name" value="WH-like_DNA-bd_sf"/>
</dbReference>
<dbReference type="GO" id="GO:0009294">
    <property type="term" value="P:DNA-mediated transformation"/>
    <property type="evidence" value="ECO:0007669"/>
    <property type="project" value="InterPro"/>
</dbReference>
<sequence length="369" mass="40086">MEEKELSAWLSLCLTPDISNKSIRFLLQHFNNNVEQIIHPRRHEKNKEICSLVAQCRAHKAKPETNKKIQQALLWQQEKQQHIITLHSDTYPPLLKEIPDPPLLLYVIGSLQALTLPQIAMVGSRKASPGGRAMAKRLAGDLATGGYSVCSGMALGIDSESHMGALEKQGVSVAVLGSGIDQIYPRSNLNLAEQLAVKGALVSEFPLGTPPKPWHFPQRNRIISGLSQGVVVVEAALKSGSLITARYALEQGREVFAVPGSPHNPQAKGCHHLLKNGAKLVESAADIVEELGAFIDLGHEQLLSKANKTKGLNKVAQTLLQHIDYEVTNIELLIHQTGINAELIGSLLIELELEGLISSRQGGYSLALA</sequence>
<evidence type="ECO:0000313" key="5">
    <source>
        <dbReference type="Proteomes" id="UP000228987"/>
    </source>
</evidence>
<dbReference type="InterPro" id="IPR041614">
    <property type="entry name" value="DprA_WH"/>
</dbReference>
<evidence type="ECO:0000259" key="3">
    <source>
        <dbReference type="Pfam" id="PF17782"/>
    </source>
</evidence>
<dbReference type="Gene3D" id="3.40.50.450">
    <property type="match status" value="1"/>
</dbReference>
<dbReference type="Pfam" id="PF02481">
    <property type="entry name" value="DNA_processg_A"/>
    <property type="match status" value="1"/>
</dbReference>
<dbReference type="Gene3D" id="1.10.10.10">
    <property type="entry name" value="Winged helix-like DNA-binding domain superfamily/Winged helix DNA-binding domain"/>
    <property type="match status" value="1"/>
</dbReference>